<dbReference type="STRING" id="927665.HMPREF1535_00209"/>
<comment type="caution">
    <text evidence="1">The sequence shown here is derived from an EMBL/GenBank/DDBJ whole genome shotgun (WGS) entry which is preliminary data.</text>
</comment>
<gene>
    <name evidence="1" type="ORF">HMPREF1535_00209</name>
</gene>
<protein>
    <recommendedName>
        <fullName evidence="3">HTH cro/C1-type domain-containing protein</fullName>
    </recommendedName>
</protein>
<dbReference type="SUPFAM" id="SSF143100">
    <property type="entry name" value="TTHA1013/TTHA0281-like"/>
    <property type="match status" value="1"/>
</dbReference>
<dbReference type="AlphaFoldDB" id="A0A0F5JR79"/>
<dbReference type="RefSeq" id="WP_187386415.1">
    <property type="nucleotide sequence ID" value="NZ_KQ033912.1"/>
</dbReference>
<evidence type="ECO:0008006" key="3">
    <source>
        <dbReference type="Google" id="ProtNLM"/>
    </source>
</evidence>
<dbReference type="InterPro" id="IPR035069">
    <property type="entry name" value="TTHA1013/TTHA0281-like"/>
</dbReference>
<name>A0A0F5JR79_9BACT</name>
<evidence type="ECO:0000313" key="2">
    <source>
        <dbReference type="Proteomes" id="UP000033047"/>
    </source>
</evidence>
<dbReference type="HOGENOM" id="CLU_2118713_0_0_10"/>
<dbReference type="Proteomes" id="UP000033047">
    <property type="component" value="Unassembled WGS sequence"/>
</dbReference>
<sequence length="114" mass="13262">MVEIKNDTEYKAICQRIEELLPMTNNETPATDRRLVELDILSNLVADYEEEHLPIGEELKYQGYSGTVEYSKEDGCLFGKVLGMKKSLITYEGRTLTELRKDFELSIDFYLENR</sequence>
<dbReference type="PATRIC" id="fig|927665.4.peg.211"/>
<organism evidence="1 2">
    <name type="scientific">Parabacteroides goldsteinii DSM 19448 = WAL 12034</name>
    <dbReference type="NCBI Taxonomy" id="927665"/>
    <lineage>
        <taxon>Bacteria</taxon>
        <taxon>Pseudomonadati</taxon>
        <taxon>Bacteroidota</taxon>
        <taxon>Bacteroidia</taxon>
        <taxon>Bacteroidales</taxon>
        <taxon>Tannerellaceae</taxon>
        <taxon>Parabacteroides</taxon>
    </lineage>
</organism>
<proteinExistence type="predicted"/>
<accession>A0A0F5JR79</accession>
<reference evidence="1 2" key="1">
    <citation type="submission" date="2013-04" db="EMBL/GenBank/DDBJ databases">
        <title>The Genome Sequence of Parabacteroides goldsteinii DSM 19448.</title>
        <authorList>
            <consortium name="The Broad Institute Genomics Platform"/>
            <person name="Earl A."/>
            <person name="Ward D."/>
            <person name="Feldgarden M."/>
            <person name="Gevers D."/>
            <person name="Martens E."/>
            <person name="Sakamoto M."/>
            <person name="Benno Y."/>
            <person name="Song Y."/>
            <person name="Liu C."/>
            <person name="Lee J."/>
            <person name="Bolanos M."/>
            <person name="Vaisanen M.L."/>
            <person name="Finegold S.M."/>
            <person name="Walker B."/>
            <person name="Young S."/>
            <person name="Zeng Q."/>
            <person name="Gargeya S."/>
            <person name="Fitzgerald M."/>
            <person name="Haas B."/>
            <person name="Abouelleil A."/>
            <person name="Allen A.W."/>
            <person name="Alvarado L."/>
            <person name="Arachchi H.M."/>
            <person name="Berlin A.M."/>
            <person name="Chapman S.B."/>
            <person name="Gainer-Dewar J."/>
            <person name="Goldberg J."/>
            <person name="Griggs A."/>
            <person name="Gujja S."/>
            <person name="Hansen M."/>
            <person name="Howarth C."/>
            <person name="Imamovic A."/>
            <person name="Ireland A."/>
            <person name="Larimer J."/>
            <person name="McCowan C."/>
            <person name="Murphy C."/>
            <person name="Pearson M."/>
            <person name="Poon T.W."/>
            <person name="Priest M."/>
            <person name="Roberts A."/>
            <person name="Saif S."/>
            <person name="Shea T."/>
            <person name="Sisk P."/>
            <person name="Sykes S."/>
            <person name="Wortman J."/>
            <person name="Nusbaum C."/>
            <person name="Birren B."/>
        </authorList>
    </citation>
    <scope>NUCLEOTIDE SEQUENCE [LARGE SCALE GENOMIC DNA]</scope>
    <source>
        <strain evidence="1 2">DSM 19448</strain>
    </source>
</reference>
<dbReference type="EMBL" id="AQHV01000001">
    <property type="protein sequence ID" value="KKB59937.1"/>
    <property type="molecule type" value="Genomic_DNA"/>
</dbReference>
<evidence type="ECO:0000313" key="1">
    <source>
        <dbReference type="EMBL" id="KKB59937.1"/>
    </source>
</evidence>